<proteinExistence type="predicted"/>
<evidence type="ECO:0000313" key="2">
    <source>
        <dbReference type="Proteomes" id="UP000271087"/>
    </source>
</evidence>
<sequence>WQQVGLVSEDADRARIQFKLSKASQNVTLTELAFLKNSNETSATELSAKSRFVLRSHAMVAICDDGSYNLFTFSSDGTFDLIRDEYYLDWGDDEHFFDQCFE</sequence>
<dbReference type="Proteomes" id="UP000271087">
    <property type="component" value="Unassembled WGS sequence"/>
</dbReference>
<reference evidence="1 2" key="1">
    <citation type="submission" date="2018-08" db="EMBL/GenBank/DDBJ databases">
        <authorList>
            <person name="Laetsch R D."/>
            <person name="Stevens L."/>
            <person name="Kumar S."/>
            <person name="Blaxter L. M."/>
        </authorList>
    </citation>
    <scope>NUCLEOTIDE SEQUENCE [LARGE SCALE GENOMIC DNA]</scope>
</reference>
<dbReference type="EMBL" id="UYRW01000278">
    <property type="protein sequence ID" value="VDK65275.1"/>
    <property type="molecule type" value="Genomic_DNA"/>
</dbReference>
<organism evidence="1 2">
    <name type="scientific">Onchocerca ochengi</name>
    <name type="common">Filarial nematode worm</name>
    <dbReference type="NCBI Taxonomy" id="42157"/>
    <lineage>
        <taxon>Eukaryota</taxon>
        <taxon>Metazoa</taxon>
        <taxon>Ecdysozoa</taxon>
        <taxon>Nematoda</taxon>
        <taxon>Chromadorea</taxon>
        <taxon>Rhabditida</taxon>
        <taxon>Spirurina</taxon>
        <taxon>Spiruromorpha</taxon>
        <taxon>Filarioidea</taxon>
        <taxon>Onchocercidae</taxon>
        <taxon>Onchocerca</taxon>
    </lineage>
</organism>
<evidence type="ECO:0000313" key="1">
    <source>
        <dbReference type="EMBL" id="VDK65275.1"/>
    </source>
</evidence>
<protein>
    <submittedName>
        <fullName evidence="1">Uncharacterized protein</fullName>
    </submittedName>
</protein>
<dbReference type="OrthoDB" id="1667587at2759"/>
<gene>
    <name evidence="1" type="ORF">NOO_LOCUS1961</name>
</gene>
<name>A0A3P6SDX2_ONCOC</name>
<keyword evidence="2" id="KW-1185">Reference proteome</keyword>
<dbReference type="AlphaFoldDB" id="A0A3P6SDX2"/>
<feature type="non-terminal residue" evidence="1">
    <location>
        <position position="1"/>
    </location>
</feature>
<accession>A0A3P6SDX2</accession>